<dbReference type="Gene3D" id="3.40.50.2000">
    <property type="entry name" value="Glycogen Phosphorylase B"/>
    <property type="match status" value="1"/>
</dbReference>
<feature type="domain" description="Glycosyl transferase family 1" evidence="2">
    <location>
        <begin position="43"/>
        <end position="195"/>
    </location>
</feature>
<dbReference type="GO" id="GO:0016757">
    <property type="term" value="F:glycosyltransferase activity"/>
    <property type="evidence" value="ECO:0007669"/>
    <property type="project" value="InterPro"/>
</dbReference>
<dbReference type="PANTHER" id="PTHR46401:SF2">
    <property type="entry name" value="GLYCOSYLTRANSFERASE WBBK-RELATED"/>
    <property type="match status" value="1"/>
</dbReference>
<dbReference type="EMBL" id="BBMT01000018">
    <property type="protein sequence ID" value="GAL37528.1"/>
    <property type="molecule type" value="Genomic_DNA"/>
</dbReference>
<evidence type="ECO:0000256" key="1">
    <source>
        <dbReference type="ARBA" id="ARBA00022679"/>
    </source>
</evidence>
<protein>
    <submittedName>
        <fullName evidence="3">Glycosyltransferase</fullName>
    </submittedName>
</protein>
<evidence type="ECO:0000313" key="3">
    <source>
        <dbReference type="EMBL" id="GAL37528.1"/>
    </source>
</evidence>
<keyword evidence="1 3" id="KW-0808">Transferase</keyword>
<dbReference type="PANTHER" id="PTHR46401">
    <property type="entry name" value="GLYCOSYLTRANSFERASE WBBK-RELATED"/>
    <property type="match status" value="1"/>
</dbReference>
<comment type="caution">
    <text evidence="3">The sequence shown here is derived from an EMBL/GenBank/DDBJ whole genome shotgun (WGS) entry which is preliminary data.</text>
</comment>
<dbReference type="InterPro" id="IPR001296">
    <property type="entry name" value="Glyco_trans_1"/>
</dbReference>
<dbReference type="Pfam" id="PF00534">
    <property type="entry name" value="Glycos_transf_1"/>
    <property type="match status" value="1"/>
</dbReference>
<proteinExistence type="predicted"/>
<gene>
    <name evidence="3" type="ORF">JCM19240_675</name>
</gene>
<organism evidence="3 4">
    <name type="scientific">Vibrio maritimus</name>
    <dbReference type="NCBI Taxonomy" id="990268"/>
    <lineage>
        <taxon>Bacteria</taxon>
        <taxon>Pseudomonadati</taxon>
        <taxon>Pseudomonadota</taxon>
        <taxon>Gammaproteobacteria</taxon>
        <taxon>Vibrionales</taxon>
        <taxon>Vibrionaceae</taxon>
        <taxon>Vibrio</taxon>
    </lineage>
</organism>
<evidence type="ECO:0000259" key="2">
    <source>
        <dbReference type="Pfam" id="PF00534"/>
    </source>
</evidence>
<dbReference type="CDD" id="cd03809">
    <property type="entry name" value="GT4_MtfB-like"/>
    <property type="match status" value="1"/>
</dbReference>
<dbReference type="AlphaFoldDB" id="A0A090TE08"/>
<dbReference type="Proteomes" id="UP000029224">
    <property type="component" value="Unassembled WGS sequence"/>
</dbReference>
<sequence length="226" mass="25133">MRIANAVITVSDFTKSELSNELKGIKEKTHTIPLQSFISTKDMKAEYPRYIDGQYILFVGTLEPRKNLDNLLKAFQRISLTHQGLKLITVGKDGWGNVKISSQAKELNIEDKVIVTGFVSDEELLSLYQHCDILAMPSIYEGFGLPALEALSLKKKVVVSKFNAIAEITGDNVFICELHHEAIARSIEEALNASPHQLANVGNDWSNIAARTFTILDSEDSRVSLK</sequence>
<keyword evidence="4" id="KW-1185">Reference proteome</keyword>
<dbReference type="SUPFAM" id="SSF53756">
    <property type="entry name" value="UDP-Glycosyltransferase/glycogen phosphorylase"/>
    <property type="match status" value="1"/>
</dbReference>
<reference evidence="3 4" key="1">
    <citation type="submission" date="2014-09" db="EMBL/GenBank/DDBJ databases">
        <title>Vibrio maritimus JCM 19240. (C210) whole genome shotgun sequence.</title>
        <authorList>
            <person name="Sawabe T."/>
            <person name="Meirelles P."/>
            <person name="Nakanishi M."/>
            <person name="Sayaka M."/>
            <person name="Hattori M."/>
            <person name="Ohkuma M."/>
        </authorList>
    </citation>
    <scope>NUCLEOTIDE SEQUENCE [LARGE SCALE GENOMIC DNA]</scope>
    <source>
        <strain evidence="3 4">JCM 19240</strain>
    </source>
</reference>
<accession>A0A090TE08</accession>
<evidence type="ECO:0000313" key="4">
    <source>
        <dbReference type="Proteomes" id="UP000029224"/>
    </source>
</evidence>
<dbReference type="GO" id="GO:0009103">
    <property type="term" value="P:lipopolysaccharide biosynthetic process"/>
    <property type="evidence" value="ECO:0007669"/>
    <property type="project" value="TreeGrafter"/>
</dbReference>
<name>A0A090TE08_9VIBR</name>
<reference evidence="3 4" key="2">
    <citation type="submission" date="2014-09" db="EMBL/GenBank/DDBJ databases">
        <authorList>
            <consortium name="NBRP consortium"/>
            <person name="Sawabe T."/>
            <person name="Meirelles P."/>
            <person name="Nakanishi M."/>
            <person name="Sayaka M."/>
            <person name="Hattori M."/>
            <person name="Ohkuma M."/>
        </authorList>
    </citation>
    <scope>NUCLEOTIDE SEQUENCE [LARGE SCALE GENOMIC DNA]</scope>
    <source>
        <strain evidence="3 4">JCM 19240</strain>
    </source>
</reference>